<evidence type="ECO:0000256" key="1">
    <source>
        <dbReference type="SAM" id="SignalP"/>
    </source>
</evidence>
<feature type="signal peptide" evidence="1">
    <location>
        <begin position="1"/>
        <end position="29"/>
    </location>
</feature>
<sequence>MPTTPRDAHRRRWAALLVAALLPLTGCFASDSPDDPGVPQEQARVDVAGDMQQVLRARARALRGRDLERFLATTTRARGFTQRERRYFTNLSQLPIGRLSYDVDPETVVRTEGGYRAVVDMRLQLHGYDAVPVVRPQQFRFVDDPDGAGLVVASDRDPRWERRSEVSPQPWDTGSIVVRSGAGVLGIFDEASAAVAGDVIRAVEAGIASVAAEVPYDWSRMVVVYALSDAATLQGLGDVPGGDPDSLDAIAFPVLAHPGDGVDQLASTRFMLHPRMLGSEPGQLARLIRHELTHVALGARDDLVPTWLSEGIAEWVSVQPIPPEERLISGAALEAAEQGPAALPNDIEFNGPDQGAHYGLSWWACETVVDMYGEEMLWRLLDELAATSPPDQSDKLQQLLQMGTGQLAREAANRILATYR</sequence>
<evidence type="ECO:0000313" key="3">
    <source>
        <dbReference type="Proteomes" id="UP000246018"/>
    </source>
</evidence>
<dbReference type="AlphaFoldDB" id="A0A2T8FDP1"/>
<dbReference type="RefSeq" id="WP_116571300.1">
    <property type="nucleotide sequence ID" value="NZ_QDGZ01000002.1"/>
</dbReference>
<accession>A0A2T8FDP1</accession>
<name>A0A2T8FDP1_9ACTN</name>
<feature type="chain" id="PRO_5015451380" description="Peptidase MA-like domain-containing protein" evidence="1">
    <location>
        <begin position="30"/>
        <end position="420"/>
    </location>
</feature>
<proteinExistence type="predicted"/>
<dbReference type="EMBL" id="QDGZ01000002">
    <property type="protein sequence ID" value="PVG83826.1"/>
    <property type="molecule type" value="Genomic_DNA"/>
</dbReference>
<dbReference type="Proteomes" id="UP000246018">
    <property type="component" value="Unassembled WGS sequence"/>
</dbReference>
<evidence type="ECO:0008006" key="4">
    <source>
        <dbReference type="Google" id="ProtNLM"/>
    </source>
</evidence>
<evidence type="ECO:0000313" key="2">
    <source>
        <dbReference type="EMBL" id="PVG83826.1"/>
    </source>
</evidence>
<organism evidence="2 3">
    <name type="scientific">Nocardioides gansuensis</name>
    <dbReference type="NCBI Taxonomy" id="2138300"/>
    <lineage>
        <taxon>Bacteria</taxon>
        <taxon>Bacillati</taxon>
        <taxon>Actinomycetota</taxon>
        <taxon>Actinomycetes</taxon>
        <taxon>Propionibacteriales</taxon>
        <taxon>Nocardioidaceae</taxon>
        <taxon>Nocardioides</taxon>
    </lineage>
</organism>
<comment type="caution">
    <text evidence="2">The sequence shown here is derived from an EMBL/GenBank/DDBJ whole genome shotgun (WGS) entry which is preliminary data.</text>
</comment>
<dbReference type="OrthoDB" id="5242307at2"/>
<protein>
    <recommendedName>
        <fullName evidence="4">Peptidase MA-like domain-containing protein</fullName>
    </recommendedName>
</protein>
<gene>
    <name evidence="2" type="ORF">DDE18_05845</name>
</gene>
<reference evidence="2 3" key="1">
    <citation type="submission" date="2018-04" db="EMBL/GenBank/DDBJ databases">
        <title>Genome of Nocardioides gansuensis WSJ-1.</title>
        <authorList>
            <person name="Wu S."/>
            <person name="Wang G."/>
        </authorList>
    </citation>
    <scope>NUCLEOTIDE SEQUENCE [LARGE SCALE GENOMIC DNA]</scope>
    <source>
        <strain evidence="2 3">WSJ-1</strain>
    </source>
</reference>
<keyword evidence="1" id="KW-0732">Signal</keyword>
<keyword evidence="3" id="KW-1185">Reference proteome</keyword>